<evidence type="ECO:0000313" key="2">
    <source>
        <dbReference type="Proteomes" id="UP000197468"/>
    </source>
</evidence>
<keyword evidence="2" id="KW-1185">Reference proteome</keyword>
<reference evidence="1 2" key="1">
    <citation type="journal article" date="2008" name="Int. J. Syst. Evol. Microbiol.">
        <title>Description of Roseateles aquatilis sp. nov. and Roseateles terrae sp. nov., in the class Betaproteobacteria, and emended description of the genus Roseateles.</title>
        <authorList>
            <person name="Gomila M."/>
            <person name="Bowien B."/>
            <person name="Falsen E."/>
            <person name="Moore E.R."/>
            <person name="Lalucat J."/>
        </authorList>
    </citation>
    <scope>NUCLEOTIDE SEQUENCE [LARGE SCALE GENOMIC DNA]</scope>
    <source>
        <strain evidence="1 2">CCUG 48205</strain>
    </source>
</reference>
<accession>A0A246IW53</accession>
<dbReference type="Proteomes" id="UP000197468">
    <property type="component" value="Unassembled WGS sequence"/>
</dbReference>
<dbReference type="RefSeq" id="WP_088387744.1">
    <property type="nucleotide sequence ID" value="NZ_NIOF01000016.1"/>
</dbReference>
<name>A0A246IW53_9BURK</name>
<dbReference type="AlphaFoldDB" id="A0A246IW53"/>
<evidence type="ECO:0000313" key="1">
    <source>
        <dbReference type="EMBL" id="OWQ84451.1"/>
    </source>
</evidence>
<proteinExistence type="predicted"/>
<dbReference type="OrthoDB" id="7107942at2"/>
<gene>
    <name evidence="1" type="ORF">CDN99_24490</name>
</gene>
<sequence length="246" mass="27072">MLSRPPWIRIPEADRRAIGFLWDDARGLEQRDHAAPVSEALLQGLSPRAALALAVAVHEWIVWRFEGLESRADPLLVLQAGWCATVDPRYLAYCELRRTAWVGPIAGPLWCAYTWLQRGLTQARQFSGDLHDSIRVLVRLARHVMPAGAGFDAWLEAIGPRLLAHSPPPVLDPADDLFDDELAERLGPLVGPSVLNPMAVPDPVGDRAFLEQQFADARAQANPLLATPKALVDAGFFGVPYVVPRC</sequence>
<protein>
    <submittedName>
        <fullName evidence="1">Uncharacterized protein</fullName>
    </submittedName>
</protein>
<comment type="caution">
    <text evidence="1">The sequence shown here is derived from an EMBL/GenBank/DDBJ whole genome shotgun (WGS) entry which is preliminary data.</text>
</comment>
<dbReference type="EMBL" id="NIOF01000016">
    <property type="protein sequence ID" value="OWQ84451.1"/>
    <property type="molecule type" value="Genomic_DNA"/>
</dbReference>
<organism evidence="1 2">
    <name type="scientific">Roseateles aquatilis</name>
    <dbReference type="NCBI Taxonomy" id="431061"/>
    <lineage>
        <taxon>Bacteria</taxon>
        <taxon>Pseudomonadati</taxon>
        <taxon>Pseudomonadota</taxon>
        <taxon>Betaproteobacteria</taxon>
        <taxon>Burkholderiales</taxon>
        <taxon>Sphaerotilaceae</taxon>
        <taxon>Roseateles</taxon>
    </lineage>
</organism>